<proteinExistence type="evidence at transcript level"/>
<reference evidence="2" key="1">
    <citation type="journal article" date="2003" name="Dev. Biol.">
        <title>Evolutionary aspects of developmentally regulated helix-loop-helix transcription factors in striated muscle of jellyfish.</title>
        <authorList>
            <person name="Muller P."/>
            <person name="Seipel K."/>
            <person name="Yanze N."/>
            <person name="Reber-Muller S."/>
            <person name="Streitwolf-Engel R."/>
            <person name="Stierwald M."/>
            <person name="Spring J."/>
            <person name="Schmid V."/>
        </authorList>
    </citation>
    <scope>NUCLEOTIDE SEQUENCE</scope>
</reference>
<protein>
    <submittedName>
        <fullName evidence="2">Transcription factor JellyD1</fullName>
    </submittedName>
</protein>
<name>Q8I7T5_PODCA</name>
<dbReference type="EMBL" id="AY177403">
    <property type="protein sequence ID" value="AAN85112.1"/>
    <property type="molecule type" value="mRNA"/>
</dbReference>
<feature type="domain" description="BHLH" evidence="1">
    <location>
        <begin position="24"/>
        <end position="75"/>
    </location>
</feature>
<organism evidence="2">
    <name type="scientific">Podocoryna carnea</name>
    <name type="common">Hydrozoan</name>
    <dbReference type="NCBI Taxonomy" id="6096"/>
    <lineage>
        <taxon>Eukaryota</taxon>
        <taxon>Metazoa</taxon>
        <taxon>Cnidaria</taxon>
        <taxon>Hydrozoa</taxon>
        <taxon>Hydroidolina</taxon>
        <taxon>Anthoathecata</taxon>
        <taxon>Filifera</taxon>
        <taxon>Hydractiniidae</taxon>
        <taxon>Podocoryna</taxon>
    </lineage>
</organism>
<accession>Q8I7T5</accession>
<dbReference type="AlphaFoldDB" id="Q8I7T5"/>
<dbReference type="Pfam" id="PF00010">
    <property type="entry name" value="HLH"/>
    <property type="match status" value="1"/>
</dbReference>
<evidence type="ECO:0000259" key="1">
    <source>
        <dbReference type="PROSITE" id="PS50888"/>
    </source>
</evidence>
<dbReference type="SUPFAM" id="SSF47459">
    <property type="entry name" value="HLH, helix-loop-helix DNA-binding domain"/>
    <property type="match status" value="1"/>
</dbReference>
<sequence>METSRQDGKRTLKKKIKKPRHTVQSRFEATRRERLRVQEIRLAYKSLQMALNIPTERRPRYLHILESAIAYIRYLEDKLGFRSTQESTSVIECNEVLDAESLINEFLFD</sequence>
<dbReference type="GO" id="GO:0046983">
    <property type="term" value="F:protein dimerization activity"/>
    <property type="evidence" value="ECO:0007669"/>
    <property type="project" value="InterPro"/>
</dbReference>
<dbReference type="PROSITE" id="PS50888">
    <property type="entry name" value="BHLH"/>
    <property type="match status" value="1"/>
</dbReference>
<evidence type="ECO:0000313" key="2">
    <source>
        <dbReference type="EMBL" id="AAN85112.1"/>
    </source>
</evidence>
<dbReference type="InterPro" id="IPR011598">
    <property type="entry name" value="bHLH_dom"/>
</dbReference>
<dbReference type="InterPro" id="IPR036638">
    <property type="entry name" value="HLH_DNA-bd_sf"/>
</dbReference>
<dbReference type="Gene3D" id="4.10.280.10">
    <property type="entry name" value="Helix-loop-helix DNA-binding domain"/>
    <property type="match status" value="1"/>
</dbReference>